<feature type="region of interest" description="Disordered" evidence="1">
    <location>
        <begin position="1"/>
        <end position="32"/>
    </location>
</feature>
<protein>
    <recommendedName>
        <fullName evidence="5">ATPase F0F1</fullName>
    </recommendedName>
</protein>
<evidence type="ECO:0000256" key="2">
    <source>
        <dbReference type="SAM" id="Phobius"/>
    </source>
</evidence>
<evidence type="ECO:0008006" key="5">
    <source>
        <dbReference type="Google" id="ProtNLM"/>
    </source>
</evidence>
<keyword evidence="2" id="KW-0472">Membrane</keyword>
<keyword evidence="2" id="KW-0812">Transmembrane</keyword>
<evidence type="ECO:0000313" key="3">
    <source>
        <dbReference type="EMBL" id="PMB26528.1"/>
    </source>
</evidence>
<sequence>MKPSQPPRSENGKHTHREFEQQIREKGDRKLQARREGDRSIWAGLGLFGMVGWSVIVPTLLGIALGIWIDRRFPSPYSWTLMLLFVGVVIGCFNAWYWIQKEQHH</sequence>
<gene>
    <name evidence="3" type="ORF">CEN46_03490</name>
</gene>
<feature type="compositionally biased region" description="Basic and acidic residues" evidence="1">
    <location>
        <begin position="10"/>
        <end position="32"/>
    </location>
</feature>
<dbReference type="EMBL" id="NMQE01000092">
    <property type="protein sequence ID" value="PMB26528.1"/>
    <property type="molecule type" value="Genomic_DNA"/>
</dbReference>
<comment type="caution">
    <text evidence="3">The sequence shown here is derived from an EMBL/GenBank/DDBJ whole genome shotgun (WGS) entry which is preliminary data.</text>
</comment>
<proteinExistence type="predicted"/>
<dbReference type="NCBIfam" id="TIGR02230">
    <property type="entry name" value="ATPase_gene1"/>
    <property type="match status" value="1"/>
</dbReference>
<accession>A0A2N6LMM9</accession>
<feature type="transmembrane region" description="Helical" evidence="2">
    <location>
        <begin position="41"/>
        <end position="69"/>
    </location>
</feature>
<organism evidence="3 4">
    <name type="scientific">Fischerella thermalis CCMEE 5318</name>
    <dbReference type="NCBI Taxonomy" id="2019666"/>
    <lineage>
        <taxon>Bacteria</taxon>
        <taxon>Bacillati</taxon>
        <taxon>Cyanobacteriota</taxon>
        <taxon>Cyanophyceae</taxon>
        <taxon>Nostocales</taxon>
        <taxon>Hapalosiphonaceae</taxon>
        <taxon>Fischerella</taxon>
    </lineage>
</organism>
<keyword evidence="2" id="KW-1133">Transmembrane helix</keyword>
<dbReference type="AlphaFoldDB" id="A0A2N6LMM9"/>
<dbReference type="RefSeq" id="WP_102180459.1">
    <property type="nucleotide sequence ID" value="NZ_NMQE01000092.1"/>
</dbReference>
<evidence type="ECO:0000256" key="1">
    <source>
        <dbReference type="SAM" id="MobiDB-lite"/>
    </source>
</evidence>
<dbReference type="InterPro" id="IPR032820">
    <property type="entry name" value="ATPase_put"/>
</dbReference>
<reference evidence="3 4" key="1">
    <citation type="submission" date="2017-07" db="EMBL/GenBank/DDBJ databases">
        <title>Genomes of Fischerella (Mastigocladus) sp. strains.</title>
        <authorList>
            <person name="Miller S.R."/>
        </authorList>
    </citation>
    <scope>NUCLEOTIDE SEQUENCE [LARGE SCALE GENOMIC DNA]</scope>
    <source>
        <strain evidence="3 4">CCMEE 5318</strain>
    </source>
</reference>
<name>A0A2N6LMM9_9CYAN</name>
<feature type="transmembrane region" description="Helical" evidence="2">
    <location>
        <begin position="81"/>
        <end position="99"/>
    </location>
</feature>
<dbReference type="Proteomes" id="UP000235081">
    <property type="component" value="Unassembled WGS sequence"/>
</dbReference>
<evidence type="ECO:0000313" key="4">
    <source>
        <dbReference type="Proteomes" id="UP000235081"/>
    </source>
</evidence>
<dbReference type="InterPro" id="IPR011744">
    <property type="entry name" value="ATPase_gene1"/>
</dbReference>
<dbReference type="Pfam" id="PF09527">
    <property type="entry name" value="ATPase_gene1"/>
    <property type="match status" value="1"/>
</dbReference>